<dbReference type="InterPro" id="IPR000601">
    <property type="entry name" value="PKD_dom"/>
</dbReference>
<evidence type="ECO:0000313" key="3">
    <source>
        <dbReference type="Proteomes" id="UP000034448"/>
    </source>
</evidence>
<sequence length="265" mass="29517">MRKLQFLISFLFLTSYFIFVTSVFAHLVGQPPFFKVNGIYADIYNVSSTSLADFNLPQDIVKENFLVGENINFEIDAPVLPVPEEILKQSEFSWDFGDGTKGVGLKNTHVYKKTGSYIVKVEVSAGGQTPQILQTTLINIVPDKNYQLPKAVISVNGWSGTGDPTKEFLETKFDKDFNFDGSKSISSSKITEYIWDFGDQTSGTGVMVTHRYDTNPYAVFPVLRIKTEDGFIADSMVQIKEGNPATNPLGYFQNRANNPLMGTSL</sequence>
<dbReference type="SUPFAM" id="SSF49299">
    <property type="entry name" value="PKD domain"/>
    <property type="match status" value="2"/>
</dbReference>
<dbReference type="CDD" id="cd00146">
    <property type="entry name" value="PKD"/>
    <property type="match status" value="1"/>
</dbReference>
<dbReference type="Gene3D" id="2.60.40.10">
    <property type="entry name" value="Immunoglobulins"/>
    <property type="match status" value="2"/>
</dbReference>
<dbReference type="EMBL" id="LBSJ01000031">
    <property type="protein sequence ID" value="KKQ14732.1"/>
    <property type="molecule type" value="Genomic_DNA"/>
</dbReference>
<evidence type="ECO:0000259" key="1">
    <source>
        <dbReference type="PROSITE" id="PS50093"/>
    </source>
</evidence>
<protein>
    <submittedName>
        <fullName evidence="2">PKD domain containing protein</fullName>
    </submittedName>
</protein>
<organism evidence="2 3">
    <name type="scientific">Candidatus Daviesbacteria bacterium GW2011_GWA1_36_8</name>
    <dbReference type="NCBI Taxonomy" id="1618417"/>
    <lineage>
        <taxon>Bacteria</taxon>
        <taxon>Candidatus Daviesiibacteriota</taxon>
    </lineage>
</organism>
<dbReference type="Proteomes" id="UP000034448">
    <property type="component" value="Unassembled WGS sequence"/>
</dbReference>
<comment type="caution">
    <text evidence="2">The sequence shown here is derived from an EMBL/GenBank/DDBJ whole genome shotgun (WGS) entry which is preliminary data.</text>
</comment>
<dbReference type="AlphaFoldDB" id="A0A0G0F9X1"/>
<dbReference type="InterPro" id="IPR035986">
    <property type="entry name" value="PKD_dom_sf"/>
</dbReference>
<dbReference type="InterPro" id="IPR013783">
    <property type="entry name" value="Ig-like_fold"/>
</dbReference>
<evidence type="ECO:0000313" key="2">
    <source>
        <dbReference type="EMBL" id="KKQ14732.1"/>
    </source>
</evidence>
<dbReference type="Pfam" id="PF18911">
    <property type="entry name" value="PKD_4"/>
    <property type="match status" value="2"/>
</dbReference>
<accession>A0A0G0F9X1</accession>
<gene>
    <name evidence="2" type="ORF">US28_C0031G0015</name>
</gene>
<name>A0A0G0F9X1_9BACT</name>
<reference evidence="2 3" key="1">
    <citation type="journal article" date="2015" name="Nature">
        <title>rRNA introns, odd ribosomes, and small enigmatic genomes across a large radiation of phyla.</title>
        <authorList>
            <person name="Brown C.T."/>
            <person name="Hug L.A."/>
            <person name="Thomas B.C."/>
            <person name="Sharon I."/>
            <person name="Castelle C.J."/>
            <person name="Singh A."/>
            <person name="Wilkins M.J."/>
            <person name="Williams K.H."/>
            <person name="Banfield J.F."/>
        </authorList>
    </citation>
    <scope>NUCLEOTIDE SEQUENCE [LARGE SCALE GENOMIC DNA]</scope>
</reference>
<feature type="domain" description="PKD" evidence="1">
    <location>
        <begin position="92"/>
        <end position="124"/>
    </location>
</feature>
<proteinExistence type="predicted"/>
<dbReference type="PROSITE" id="PS50093">
    <property type="entry name" value="PKD"/>
    <property type="match status" value="1"/>
</dbReference>